<reference evidence="1 2" key="1">
    <citation type="journal article" date="2018" name="Syst. Appl. Microbiol.">
        <title>Photobacterium carnosum sp. nov., isolated from spoiled modified atmosphere packaged poultry meat.</title>
        <authorList>
            <person name="Hilgarth M."/>
            <person name="Fuertes S."/>
            <person name="Ehrmann M."/>
            <person name="Vogel R.F."/>
        </authorList>
    </citation>
    <scope>NUCLEOTIDE SEQUENCE [LARGE SCALE GENOMIC DNA]</scope>
    <source>
        <strain evidence="1 2">TMW 2.2021</strain>
    </source>
</reference>
<accession>A0A2N4UMM4</accession>
<evidence type="ECO:0000313" key="1">
    <source>
        <dbReference type="EMBL" id="PLC56270.1"/>
    </source>
</evidence>
<sequence length="74" mass="8654">MNNFQQKRINSAVRSAENKQHAVCNLISNILTNTFLQTESITTLQTNIKYSCKDGVFTKVRVNRRNHLYFGYDR</sequence>
<gene>
    <name evidence="1" type="ORF">CIK00_19380</name>
</gene>
<dbReference type="Proteomes" id="UP000234420">
    <property type="component" value="Unassembled WGS sequence"/>
</dbReference>
<evidence type="ECO:0000313" key="2">
    <source>
        <dbReference type="Proteomes" id="UP000234420"/>
    </source>
</evidence>
<dbReference type="EMBL" id="NPIB01000034">
    <property type="protein sequence ID" value="PLC56270.1"/>
    <property type="molecule type" value="Genomic_DNA"/>
</dbReference>
<protein>
    <submittedName>
        <fullName evidence="1">Uncharacterized protein</fullName>
    </submittedName>
</protein>
<organism evidence="1 2">
    <name type="scientific">Photobacterium carnosum</name>
    <dbReference type="NCBI Taxonomy" id="2023717"/>
    <lineage>
        <taxon>Bacteria</taxon>
        <taxon>Pseudomonadati</taxon>
        <taxon>Pseudomonadota</taxon>
        <taxon>Gammaproteobacteria</taxon>
        <taxon>Vibrionales</taxon>
        <taxon>Vibrionaceae</taxon>
        <taxon>Photobacterium</taxon>
    </lineage>
</organism>
<dbReference type="RefSeq" id="WP_065208440.1">
    <property type="nucleotide sequence ID" value="NZ_BPPU01000006.1"/>
</dbReference>
<keyword evidence="2" id="KW-1185">Reference proteome</keyword>
<proteinExistence type="predicted"/>
<comment type="caution">
    <text evidence="1">The sequence shown here is derived from an EMBL/GenBank/DDBJ whole genome shotgun (WGS) entry which is preliminary data.</text>
</comment>
<dbReference type="AlphaFoldDB" id="A0A2N4UMM4"/>
<name>A0A2N4UMM4_9GAMM</name>